<proteinExistence type="predicted"/>
<keyword evidence="4" id="KW-1185">Reference proteome</keyword>
<keyword evidence="1 3" id="KW-0808">Transferase</keyword>
<dbReference type="Gene3D" id="3.40.630.30">
    <property type="match status" value="1"/>
</dbReference>
<evidence type="ECO:0000256" key="1">
    <source>
        <dbReference type="ARBA" id="ARBA00022679"/>
    </source>
</evidence>
<dbReference type="PROSITE" id="PS51186">
    <property type="entry name" value="GNAT"/>
    <property type="match status" value="1"/>
</dbReference>
<evidence type="ECO:0000259" key="2">
    <source>
        <dbReference type="PROSITE" id="PS51186"/>
    </source>
</evidence>
<name>A0A5M4B1S5_9BACT</name>
<comment type="caution">
    <text evidence="3">The sequence shown here is derived from an EMBL/GenBank/DDBJ whole genome shotgun (WGS) entry which is preliminary data.</text>
</comment>
<dbReference type="PANTHER" id="PTHR13947:SF37">
    <property type="entry name" value="LD18367P"/>
    <property type="match status" value="1"/>
</dbReference>
<dbReference type="EMBL" id="BLAX01000001">
    <property type="protein sequence ID" value="GET34119.1"/>
    <property type="molecule type" value="Genomic_DNA"/>
</dbReference>
<sequence>MVKIRAYRKEDFDKVVRLHRTALEAIGMYRGEGPWDDDLPYLDTIYGGDNGYFLVGENEGQIVAMGAFRKTTNQLCEIKRMRVHPDYQGTGLAKELYMNLEKEAVSRGYSKFHLETSEPQIGARKFYQKVGFRETGTAIIDGTLSVLMEKDLPQK</sequence>
<reference evidence="3 4" key="1">
    <citation type="submission" date="2019-10" db="EMBL/GenBank/DDBJ databases">
        <title>Prolixibacter strains distinguished by the presence of nitrate reductase genes were adept at nitrate-dependent anaerobic corrosion of metallic iron and carbon steel.</title>
        <authorList>
            <person name="Iino T."/>
            <person name="Shono N."/>
            <person name="Ito K."/>
            <person name="Nakamura R."/>
            <person name="Sueoka K."/>
            <person name="Harayama S."/>
            <person name="Ohkuma M."/>
        </authorList>
    </citation>
    <scope>NUCLEOTIDE SEQUENCE [LARGE SCALE GENOMIC DNA]</scope>
    <source>
        <strain evidence="3 4">JCM 13498</strain>
    </source>
</reference>
<dbReference type="RefSeq" id="WP_025863981.1">
    <property type="nucleotide sequence ID" value="NZ_BLAX01000001.1"/>
</dbReference>
<evidence type="ECO:0000313" key="3">
    <source>
        <dbReference type="EMBL" id="GET34119.1"/>
    </source>
</evidence>
<dbReference type="AlphaFoldDB" id="A0A5M4B1S5"/>
<accession>A0A5M4B1S5</accession>
<protein>
    <submittedName>
        <fullName evidence="3">GNAT family N-acetyltransferase</fullName>
    </submittedName>
</protein>
<gene>
    <name evidence="3" type="ORF">PbJCM13498_29820</name>
</gene>
<dbReference type="GO" id="GO:0008080">
    <property type="term" value="F:N-acetyltransferase activity"/>
    <property type="evidence" value="ECO:0007669"/>
    <property type="project" value="InterPro"/>
</dbReference>
<dbReference type="Proteomes" id="UP000391834">
    <property type="component" value="Unassembled WGS sequence"/>
</dbReference>
<dbReference type="CDD" id="cd04301">
    <property type="entry name" value="NAT_SF"/>
    <property type="match status" value="1"/>
</dbReference>
<dbReference type="SUPFAM" id="SSF55729">
    <property type="entry name" value="Acyl-CoA N-acyltransferases (Nat)"/>
    <property type="match status" value="1"/>
</dbReference>
<dbReference type="InterPro" id="IPR000182">
    <property type="entry name" value="GNAT_dom"/>
</dbReference>
<evidence type="ECO:0000313" key="4">
    <source>
        <dbReference type="Proteomes" id="UP000391834"/>
    </source>
</evidence>
<dbReference type="Pfam" id="PF00583">
    <property type="entry name" value="Acetyltransf_1"/>
    <property type="match status" value="1"/>
</dbReference>
<feature type="domain" description="N-acetyltransferase" evidence="2">
    <location>
        <begin position="2"/>
        <end position="153"/>
    </location>
</feature>
<dbReference type="InterPro" id="IPR016181">
    <property type="entry name" value="Acyl_CoA_acyltransferase"/>
</dbReference>
<dbReference type="PANTHER" id="PTHR13947">
    <property type="entry name" value="GNAT FAMILY N-ACETYLTRANSFERASE"/>
    <property type="match status" value="1"/>
</dbReference>
<dbReference type="InterPro" id="IPR050769">
    <property type="entry name" value="NAT_camello-type"/>
</dbReference>
<organism evidence="3 4">
    <name type="scientific">Prolixibacter bellariivorans</name>
    <dbReference type="NCBI Taxonomy" id="314319"/>
    <lineage>
        <taxon>Bacteria</taxon>
        <taxon>Pseudomonadati</taxon>
        <taxon>Bacteroidota</taxon>
        <taxon>Bacteroidia</taxon>
        <taxon>Marinilabiliales</taxon>
        <taxon>Prolixibacteraceae</taxon>
        <taxon>Prolixibacter</taxon>
    </lineage>
</organism>
<dbReference type="OrthoDB" id="1431064at2"/>